<keyword evidence="2" id="KW-1185">Reference proteome</keyword>
<comment type="caution">
    <text evidence="1">The sequence shown here is derived from an EMBL/GenBank/DDBJ whole genome shotgun (WGS) entry which is preliminary data.</text>
</comment>
<dbReference type="EMBL" id="BAABBE010000078">
    <property type="protein sequence ID" value="GAA3689180.1"/>
    <property type="molecule type" value="Genomic_DNA"/>
</dbReference>
<sequence>MQAIPGKKPERIEVSAQVNNRKPKVLGSATIDIRKGVKVYDSTDPGFMVKVTSSA</sequence>
<evidence type="ECO:0000313" key="1">
    <source>
        <dbReference type="EMBL" id="GAA3689180.1"/>
    </source>
</evidence>
<dbReference type="Proteomes" id="UP001500711">
    <property type="component" value="Unassembled WGS sequence"/>
</dbReference>
<proteinExistence type="predicted"/>
<dbReference type="RefSeq" id="WP_346137262.1">
    <property type="nucleotide sequence ID" value="NZ_BAABBE010000078.1"/>
</dbReference>
<protein>
    <submittedName>
        <fullName evidence="1">Uncharacterized protein</fullName>
    </submittedName>
</protein>
<accession>A0ABP7CIE6</accession>
<organism evidence="1 2">
    <name type="scientific">Lentzea roselyniae</name>
    <dbReference type="NCBI Taxonomy" id="531940"/>
    <lineage>
        <taxon>Bacteria</taxon>
        <taxon>Bacillati</taxon>
        <taxon>Actinomycetota</taxon>
        <taxon>Actinomycetes</taxon>
        <taxon>Pseudonocardiales</taxon>
        <taxon>Pseudonocardiaceae</taxon>
        <taxon>Lentzea</taxon>
    </lineage>
</organism>
<name>A0ABP7CIE6_9PSEU</name>
<gene>
    <name evidence="1" type="ORF">GCM10022267_89960</name>
</gene>
<evidence type="ECO:0000313" key="2">
    <source>
        <dbReference type="Proteomes" id="UP001500711"/>
    </source>
</evidence>
<reference evidence="2" key="1">
    <citation type="journal article" date="2019" name="Int. J. Syst. Evol. Microbiol.">
        <title>The Global Catalogue of Microorganisms (GCM) 10K type strain sequencing project: providing services to taxonomists for standard genome sequencing and annotation.</title>
        <authorList>
            <consortium name="The Broad Institute Genomics Platform"/>
            <consortium name="The Broad Institute Genome Sequencing Center for Infectious Disease"/>
            <person name="Wu L."/>
            <person name="Ma J."/>
        </authorList>
    </citation>
    <scope>NUCLEOTIDE SEQUENCE [LARGE SCALE GENOMIC DNA]</scope>
    <source>
        <strain evidence="2">JCM 17494</strain>
    </source>
</reference>